<keyword evidence="2" id="KW-0677">Repeat</keyword>
<evidence type="ECO:0000256" key="2">
    <source>
        <dbReference type="ARBA" id="ARBA00022737"/>
    </source>
</evidence>
<accession>A0A8W8MYI2</accession>
<dbReference type="InterPro" id="IPR011705">
    <property type="entry name" value="BACK"/>
</dbReference>
<keyword evidence="5" id="KW-1185">Reference proteome</keyword>
<evidence type="ECO:0000313" key="4">
    <source>
        <dbReference type="EnsemblMetazoa" id="G3640.5:cds"/>
    </source>
</evidence>
<dbReference type="Pfam" id="PF00651">
    <property type="entry name" value="BTB"/>
    <property type="match status" value="2"/>
</dbReference>
<dbReference type="InterPro" id="IPR006652">
    <property type="entry name" value="Kelch_1"/>
</dbReference>
<dbReference type="FunFam" id="1.25.40.420:FF:000001">
    <property type="entry name" value="Kelch-like family member 12"/>
    <property type="match status" value="1"/>
</dbReference>
<dbReference type="Pfam" id="PF07707">
    <property type="entry name" value="BACK"/>
    <property type="match status" value="2"/>
</dbReference>
<dbReference type="Gene3D" id="3.30.710.10">
    <property type="entry name" value="Potassium Channel Kv1.1, Chain A"/>
    <property type="match status" value="2"/>
</dbReference>
<dbReference type="EnsemblMetazoa" id="G3640.5">
    <property type="protein sequence ID" value="G3640.5:cds"/>
    <property type="gene ID" value="G3640"/>
</dbReference>
<proteinExistence type="predicted"/>
<reference evidence="4" key="1">
    <citation type="submission" date="2022-08" db="UniProtKB">
        <authorList>
            <consortium name="EnsemblMetazoa"/>
        </authorList>
    </citation>
    <scope>IDENTIFICATION</scope>
    <source>
        <strain evidence="4">05x7-T-G4-1.051#20</strain>
    </source>
</reference>
<dbReference type="InterPro" id="IPR015915">
    <property type="entry name" value="Kelch-typ_b-propeller"/>
</dbReference>
<dbReference type="Gene3D" id="1.25.40.420">
    <property type="match status" value="2"/>
</dbReference>
<feature type="domain" description="BTB" evidence="3">
    <location>
        <begin position="652"/>
        <end position="719"/>
    </location>
</feature>
<keyword evidence="1" id="KW-0880">Kelch repeat</keyword>
<dbReference type="SMART" id="SM00875">
    <property type="entry name" value="BACK"/>
    <property type="match status" value="2"/>
</dbReference>
<dbReference type="InterPro" id="IPR000210">
    <property type="entry name" value="BTB/POZ_dom"/>
</dbReference>
<dbReference type="SMART" id="SM00225">
    <property type="entry name" value="BTB"/>
    <property type="match status" value="2"/>
</dbReference>
<protein>
    <recommendedName>
        <fullName evidence="3">BTB domain-containing protein</fullName>
    </recommendedName>
</protein>
<dbReference type="SUPFAM" id="SSF54695">
    <property type="entry name" value="POZ domain"/>
    <property type="match status" value="2"/>
</dbReference>
<evidence type="ECO:0000259" key="3">
    <source>
        <dbReference type="PROSITE" id="PS50097"/>
    </source>
</evidence>
<feature type="domain" description="BTB" evidence="3">
    <location>
        <begin position="91"/>
        <end position="159"/>
    </location>
</feature>
<evidence type="ECO:0000313" key="5">
    <source>
        <dbReference type="Proteomes" id="UP000005408"/>
    </source>
</evidence>
<name>A0A8W8MYI2_MAGGI</name>
<dbReference type="PANTHER" id="PTHR45632:SF3">
    <property type="entry name" value="KELCH-LIKE PROTEIN 32"/>
    <property type="match status" value="1"/>
</dbReference>
<organism evidence="4 5">
    <name type="scientific">Magallana gigas</name>
    <name type="common">Pacific oyster</name>
    <name type="synonym">Crassostrea gigas</name>
    <dbReference type="NCBI Taxonomy" id="29159"/>
    <lineage>
        <taxon>Eukaryota</taxon>
        <taxon>Metazoa</taxon>
        <taxon>Spiralia</taxon>
        <taxon>Lophotrochozoa</taxon>
        <taxon>Mollusca</taxon>
        <taxon>Bivalvia</taxon>
        <taxon>Autobranchia</taxon>
        <taxon>Pteriomorphia</taxon>
        <taxon>Ostreida</taxon>
        <taxon>Ostreoidea</taxon>
        <taxon>Ostreidae</taxon>
        <taxon>Magallana</taxon>
    </lineage>
</organism>
<dbReference type="Proteomes" id="UP000005408">
    <property type="component" value="Unassembled WGS sequence"/>
</dbReference>
<dbReference type="Pfam" id="PF01344">
    <property type="entry name" value="Kelch_1"/>
    <property type="match status" value="3"/>
</dbReference>
<dbReference type="AlphaFoldDB" id="A0A8W8MYI2"/>
<sequence>MLGTCLQSSVNFLEMENNPEYLVEKLYHWTNVGLEDLDVKMSRAADELDIEFLVKSKQVQVIQSRLDIMERARLRVFSEQLLELWRNEVLTDVILEVGGASFRCHRPVLAAMSGYFDAMFSSGMKESEDHIAIELHGFDKHVVENILSYIYTGKADIDNANADLMFAASVYFQIKPLRNLCERFLCTHTDVDNCVDVLALAECYSCKNLADNILNFMKENIVELLGKKSFQKLNSHTLQELISSDDLIVPGEEGVLNLILQWFDRQDNQSEESLSSLLYHVRCSQIRRETRQRICGTNPHLAKYSSCQTRLLQVDEHMTSDSYRNDHVLLVVRPNHFSDDVDIVCYSFMQSAWFALNQITNFNPGGSPGICFHDNCVYISGGSGNLNNFVKYDCRSNDWTFLQRMGFRRFGHCMCGVGEDIFVIGGKSMPNDTFNTIQKYSIGKGAWSKEGELRIPVSDASCACVASQILIFGGSQSIVTFSHAIQCYDLKTRTCTEIGSFPKGVLTGIMRICSNEEYFFHVTAEGKLLQSSRTDPYESAPELIGTISQRLMMTAYSVVYYKGSVLLVSDTKTAQREAKVIRYSVTETKQLQCDIKKLPFPPDSNQYFAVVKLNSEPKKGAMGQTEPDRLRTDYVTALCSGLRQLYESTQYSDVDIVVEQRTFHSHQLLLAAMSPYFDAMFTSGMIESQNRMVNIQNVPSSTFDLILKFIYSGELELDEDNVGDLLQASVMMQIKCLVERCEEFMISRVDTENCLGTWKLAQGHGCHLLARKAFKFILHYFFEICHTEDFRALDVYDVISVISDNDLNVKDEEIVMETVFDWVHADLDNRKQHIATLFPFLRLPLLQPEYLLEVVEQNPLIQSEQECKNILEEAKRYHLLPARRHEFVSPRLVYRNSGDFEEVVVCIGGSDHRELSTRTVTCCRSNMTWNYLEPLPYDPGVEFSTCSYGNAIFVSGGSSKLKGMLCYHTNWNTWSRCQPMLLGRRRHSMEAVGESVYVLGGYDDGNEEGFLTILAIEKFKLVAGEWEDCGYLSTPVRSAASAVHREKIFLFGGVTGEDYDTKIVQCFDTRRNTCTVISQLPVFCRLSSALAYQKKILIICPDGEILSFQEGEVESVGRIPGFERYSFGSVLQGDSVIVYGGIKSSEVFDDVICFSINDKMSSLTGTYMPQKLFGFGCVKSVIHKKYLDKPVS</sequence>
<dbReference type="Gene3D" id="2.120.10.80">
    <property type="entry name" value="Kelch-type beta propeller"/>
    <property type="match status" value="2"/>
</dbReference>
<dbReference type="SUPFAM" id="SSF117281">
    <property type="entry name" value="Kelch motif"/>
    <property type="match status" value="2"/>
</dbReference>
<dbReference type="PANTHER" id="PTHR45632">
    <property type="entry name" value="LD33804P"/>
    <property type="match status" value="1"/>
</dbReference>
<dbReference type="InterPro" id="IPR011333">
    <property type="entry name" value="SKP1/BTB/POZ_sf"/>
</dbReference>
<dbReference type="PROSITE" id="PS50097">
    <property type="entry name" value="BTB"/>
    <property type="match status" value="2"/>
</dbReference>
<dbReference type="SMART" id="SM00612">
    <property type="entry name" value="Kelch"/>
    <property type="match status" value="5"/>
</dbReference>
<evidence type="ECO:0000256" key="1">
    <source>
        <dbReference type="ARBA" id="ARBA00022441"/>
    </source>
</evidence>